<accession>A0ABY6RSA7</accession>
<evidence type="ECO:0000313" key="3">
    <source>
        <dbReference type="Proteomes" id="UP000271464"/>
    </source>
</evidence>
<feature type="compositionally biased region" description="Low complexity" evidence="1">
    <location>
        <begin position="50"/>
        <end position="82"/>
    </location>
</feature>
<sequence length="95" mass="9036">MPGGGSIIADGVAPDEPALPATTELARPALAGFTAAEVAPGPATPLEGTAAAPDAKPAAGVPPAWPAAEVPVPVAGANEPNADPAETPWENAGPS</sequence>
<reference evidence="2 3" key="1">
    <citation type="submission" date="2018-09" db="EMBL/GenBank/DDBJ databases">
        <authorList>
            <person name="Tagini F."/>
        </authorList>
    </citation>
    <scope>NUCLEOTIDE SEQUENCE [LARGE SCALE GENOMIC DNA]</scope>
    <source>
        <strain evidence="2 3">MK4</strain>
    </source>
</reference>
<dbReference type="RefSeq" id="WP_142996137.1">
    <property type="nucleotide sequence ID" value="NZ_UPHM01000155.1"/>
</dbReference>
<comment type="caution">
    <text evidence="2">The sequence shown here is derived from an EMBL/GenBank/DDBJ whole genome shotgun (WGS) entry which is preliminary data.</text>
</comment>
<feature type="region of interest" description="Disordered" evidence="1">
    <location>
        <begin position="1"/>
        <end position="20"/>
    </location>
</feature>
<keyword evidence="3" id="KW-1185">Reference proteome</keyword>
<gene>
    <name evidence="2" type="ORF">LAUMK4_05764</name>
</gene>
<feature type="region of interest" description="Disordered" evidence="1">
    <location>
        <begin position="39"/>
        <end position="95"/>
    </location>
</feature>
<organism evidence="2 3">
    <name type="scientific">Mycobacterium persicum</name>
    <dbReference type="NCBI Taxonomy" id="1487726"/>
    <lineage>
        <taxon>Bacteria</taxon>
        <taxon>Bacillati</taxon>
        <taxon>Actinomycetota</taxon>
        <taxon>Actinomycetes</taxon>
        <taxon>Mycobacteriales</taxon>
        <taxon>Mycobacteriaceae</taxon>
        <taxon>Mycobacterium</taxon>
    </lineage>
</organism>
<evidence type="ECO:0000256" key="1">
    <source>
        <dbReference type="SAM" id="MobiDB-lite"/>
    </source>
</evidence>
<name>A0ABY6RSA7_9MYCO</name>
<dbReference type="EMBL" id="UPHM01000155">
    <property type="protein sequence ID" value="VBA32442.1"/>
    <property type="molecule type" value="Genomic_DNA"/>
</dbReference>
<evidence type="ECO:0000313" key="2">
    <source>
        <dbReference type="EMBL" id="VBA32442.1"/>
    </source>
</evidence>
<protein>
    <submittedName>
        <fullName evidence="2">Uncharacterized protein</fullName>
    </submittedName>
</protein>
<proteinExistence type="predicted"/>
<dbReference type="Proteomes" id="UP000271464">
    <property type="component" value="Unassembled WGS sequence"/>
</dbReference>